<feature type="domain" description="Prepilin type IV endopeptidase peptidase" evidence="8">
    <location>
        <begin position="103"/>
        <end position="204"/>
    </location>
</feature>
<name>A0A7X1CNB0_9LIST</name>
<proteinExistence type="inferred from homology"/>
<gene>
    <name evidence="10" type="ORF">HCA69_00505</name>
</gene>
<evidence type="ECO:0000313" key="10">
    <source>
        <dbReference type="EMBL" id="MBC1934824.1"/>
    </source>
</evidence>
<dbReference type="Proteomes" id="UP000535908">
    <property type="component" value="Unassembled WGS sequence"/>
</dbReference>
<dbReference type="PANTHER" id="PTHR30487">
    <property type="entry name" value="TYPE 4 PREPILIN-LIKE PROTEINS LEADER PEPTIDE-PROCESSING ENZYME"/>
    <property type="match status" value="1"/>
</dbReference>
<keyword evidence="4 7" id="KW-0812">Transmembrane</keyword>
<comment type="similarity">
    <text evidence="2">Belongs to the peptidase A24 family.</text>
</comment>
<evidence type="ECO:0000256" key="2">
    <source>
        <dbReference type="ARBA" id="ARBA00005801"/>
    </source>
</evidence>
<evidence type="ECO:0000259" key="8">
    <source>
        <dbReference type="Pfam" id="PF01478"/>
    </source>
</evidence>
<keyword evidence="3" id="KW-1003">Cell membrane</keyword>
<dbReference type="Pfam" id="PF06750">
    <property type="entry name" value="A24_N_bact"/>
    <property type="match status" value="1"/>
</dbReference>
<comment type="caution">
    <text evidence="10">The sequence shown here is derived from an EMBL/GenBank/DDBJ whole genome shotgun (WGS) entry which is preliminary data.</text>
</comment>
<dbReference type="RefSeq" id="WP_185525190.1">
    <property type="nucleotide sequence ID" value="NZ_JAARWN010000001.1"/>
</dbReference>
<evidence type="ECO:0000256" key="4">
    <source>
        <dbReference type="ARBA" id="ARBA00022692"/>
    </source>
</evidence>
<evidence type="ECO:0000256" key="6">
    <source>
        <dbReference type="ARBA" id="ARBA00023136"/>
    </source>
</evidence>
<organism evidence="10 11">
    <name type="scientific">Listeria grandensis</name>
    <dbReference type="NCBI Taxonomy" id="1494963"/>
    <lineage>
        <taxon>Bacteria</taxon>
        <taxon>Bacillati</taxon>
        <taxon>Bacillota</taxon>
        <taxon>Bacilli</taxon>
        <taxon>Bacillales</taxon>
        <taxon>Listeriaceae</taxon>
        <taxon>Listeria</taxon>
    </lineage>
</organism>
<keyword evidence="5 7" id="KW-1133">Transmembrane helix</keyword>
<keyword evidence="6 7" id="KW-0472">Membrane</keyword>
<feature type="transmembrane region" description="Helical" evidence="7">
    <location>
        <begin position="73"/>
        <end position="92"/>
    </location>
</feature>
<dbReference type="GO" id="GO:0006465">
    <property type="term" value="P:signal peptide processing"/>
    <property type="evidence" value="ECO:0007669"/>
    <property type="project" value="TreeGrafter"/>
</dbReference>
<dbReference type="Pfam" id="PF01478">
    <property type="entry name" value="Peptidase_A24"/>
    <property type="match status" value="1"/>
</dbReference>
<feature type="transmembrane region" description="Helical" evidence="7">
    <location>
        <begin position="6"/>
        <end position="26"/>
    </location>
</feature>
<dbReference type="InterPro" id="IPR010627">
    <property type="entry name" value="Prepilin_pept_A24_N"/>
</dbReference>
<feature type="transmembrane region" description="Helical" evidence="7">
    <location>
        <begin position="149"/>
        <end position="166"/>
    </location>
</feature>
<evidence type="ECO:0000256" key="3">
    <source>
        <dbReference type="ARBA" id="ARBA00022475"/>
    </source>
</evidence>
<evidence type="ECO:0000256" key="7">
    <source>
        <dbReference type="SAM" id="Phobius"/>
    </source>
</evidence>
<sequence length="247" mass="28767">MVYLILSTYSLILASFLHVVGSNYPVRRPFLFRKSSECDHCGKKLRAVDMIPVMSFVILKGRSNCCNERMSRTYFIVELLSPIFICTLYSVYGFNYSFYVHVFIFSLLIILYVSDIFYLHIPNLILLVYFLSFAGFYGLTNRDMLSDQLYQLFMGCVIFLGTYFLVRRGFGFGDIKLLILLCFLLSLKEALFIFVIAVFSGVTLIGVAYMFQKELKAKKIPFVPFILVGFMCSPFISDYFWEFIFHR</sequence>
<dbReference type="PANTHER" id="PTHR30487:SF0">
    <property type="entry name" value="PREPILIN LEADER PEPTIDASE_N-METHYLTRANSFERASE-RELATED"/>
    <property type="match status" value="1"/>
</dbReference>
<dbReference type="EMBL" id="JAARWN010000001">
    <property type="protein sequence ID" value="MBC1934824.1"/>
    <property type="molecule type" value="Genomic_DNA"/>
</dbReference>
<feature type="domain" description="Prepilin peptidase A24 N-terminal" evidence="9">
    <location>
        <begin position="10"/>
        <end position="89"/>
    </location>
</feature>
<dbReference type="GO" id="GO:0004190">
    <property type="term" value="F:aspartic-type endopeptidase activity"/>
    <property type="evidence" value="ECO:0007669"/>
    <property type="project" value="InterPro"/>
</dbReference>
<accession>A0A7X1CNB0</accession>
<evidence type="ECO:0000259" key="9">
    <source>
        <dbReference type="Pfam" id="PF06750"/>
    </source>
</evidence>
<feature type="transmembrane region" description="Helical" evidence="7">
    <location>
        <begin position="222"/>
        <end position="241"/>
    </location>
</feature>
<dbReference type="Gene3D" id="1.20.120.1220">
    <property type="match status" value="1"/>
</dbReference>
<feature type="transmembrane region" description="Helical" evidence="7">
    <location>
        <begin position="98"/>
        <end position="114"/>
    </location>
</feature>
<evidence type="ECO:0000313" key="11">
    <source>
        <dbReference type="Proteomes" id="UP000535908"/>
    </source>
</evidence>
<feature type="transmembrane region" description="Helical" evidence="7">
    <location>
        <begin position="121"/>
        <end position="137"/>
    </location>
</feature>
<evidence type="ECO:0000256" key="5">
    <source>
        <dbReference type="ARBA" id="ARBA00022989"/>
    </source>
</evidence>
<dbReference type="GO" id="GO:0005886">
    <property type="term" value="C:plasma membrane"/>
    <property type="evidence" value="ECO:0007669"/>
    <property type="project" value="UniProtKB-SubCell"/>
</dbReference>
<dbReference type="AlphaFoldDB" id="A0A7X1CNB0"/>
<dbReference type="InterPro" id="IPR050882">
    <property type="entry name" value="Prepilin_peptidase/N-MTase"/>
</dbReference>
<evidence type="ECO:0000256" key="1">
    <source>
        <dbReference type="ARBA" id="ARBA00004651"/>
    </source>
</evidence>
<reference evidence="10 11" key="1">
    <citation type="submission" date="2020-03" db="EMBL/GenBank/DDBJ databases">
        <title>Soil Listeria distribution.</title>
        <authorList>
            <person name="Liao J."/>
            <person name="Wiedmann M."/>
        </authorList>
    </citation>
    <scope>NUCLEOTIDE SEQUENCE [LARGE SCALE GENOMIC DNA]</scope>
    <source>
        <strain evidence="10 11">FSL L7-0741</strain>
    </source>
</reference>
<feature type="transmembrane region" description="Helical" evidence="7">
    <location>
        <begin position="178"/>
        <end position="210"/>
    </location>
</feature>
<protein>
    <submittedName>
        <fullName evidence="10">Prepilin peptidase</fullName>
    </submittedName>
</protein>
<comment type="subcellular location">
    <subcellularLocation>
        <location evidence="1">Cell membrane</location>
        <topology evidence="1">Multi-pass membrane protein</topology>
    </subcellularLocation>
</comment>
<dbReference type="InterPro" id="IPR000045">
    <property type="entry name" value="Prepilin_IV_endopep_pep"/>
</dbReference>